<gene>
    <name evidence="2" type="ORF">RFH988_LOCUS38907</name>
</gene>
<protein>
    <submittedName>
        <fullName evidence="2">Uncharacterized protein</fullName>
    </submittedName>
</protein>
<dbReference type="Proteomes" id="UP000663882">
    <property type="component" value="Unassembled WGS sequence"/>
</dbReference>
<reference evidence="2" key="1">
    <citation type="submission" date="2021-02" db="EMBL/GenBank/DDBJ databases">
        <authorList>
            <person name="Nowell W R."/>
        </authorList>
    </citation>
    <scope>NUCLEOTIDE SEQUENCE</scope>
</reference>
<dbReference type="AlphaFoldDB" id="A0A815TET1"/>
<feature type="region of interest" description="Disordered" evidence="1">
    <location>
        <begin position="1"/>
        <end position="38"/>
    </location>
</feature>
<evidence type="ECO:0000256" key="1">
    <source>
        <dbReference type="SAM" id="MobiDB-lite"/>
    </source>
</evidence>
<dbReference type="EMBL" id="CAJNOO010011956">
    <property type="protein sequence ID" value="CAF1505490.1"/>
    <property type="molecule type" value="Genomic_DNA"/>
</dbReference>
<accession>A0A815TET1</accession>
<sequence length="38" mass="4276">AIDGDESAQTGLEKEEEHEEVFSEFGEFKERINGQSGF</sequence>
<evidence type="ECO:0000313" key="2">
    <source>
        <dbReference type="EMBL" id="CAF1505490.1"/>
    </source>
</evidence>
<name>A0A815TET1_9BILA</name>
<evidence type="ECO:0000313" key="3">
    <source>
        <dbReference type="Proteomes" id="UP000663882"/>
    </source>
</evidence>
<feature type="non-terminal residue" evidence="2">
    <location>
        <position position="1"/>
    </location>
</feature>
<organism evidence="2 3">
    <name type="scientific">Rotaria sordida</name>
    <dbReference type="NCBI Taxonomy" id="392033"/>
    <lineage>
        <taxon>Eukaryota</taxon>
        <taxon>Metazoa</taxon>
        <taxon>Spiralia</taxon>
        <taxon>Gnathifera</taxon>
        <taxon>Rotifera</taxon>
        <taxon>Eurotatoria</taxon>
        <taxon>Bdelloidea</taxon>
        <taxon>Philodinida</taxon>
        <taxon>Philodinidae</taxon>
        <taxon>Rotaria</taxon>
    </lineage>
</organism>
<proteinExistence type="predicted"/>
<comment type="caution">
    <text evidence="2">The sequence shown here is derived from an EMBL/GenBank/DDBJ whole genome shotgun (WGS) entry which is preliminary data.</text>
</comment>